<dbReference type="RefSeq" id="WP_284589218.1">
    <property type="nucleotide sequence ID" value="NZ_JASNUC010000014.1"/>
</dbReference>
<dbReference type="SUPFAM" id="SSF53187">
    <property type="entry name" value="Zn-dependent exopeptidases"/>
    <property type="match status" value="1"/>
</dbReference>
<feature type="binding site" evidence="2">
    <location>
        <position position="150"/>
    </location>
    <ligand>
        <name>Mn(2+)</name>
        <dbReference type="ChEBI" id="CHEBI:29035"/>
        <label>2</label>
    </ligand>
</feature>
<dbReference type="FunFam" id="3.30.70.360:FF:000001">
    <property type="entry name" value="N-acetyldiaminopimelate deacetylase"/>
    <property type="match status" value="1"/>
</dbReference>
<dbReference type="EMBL" id="JASNVH010000015">
    <property type="protein sequence ID" value="MDK4307716.1"/>
    <property type="molecule type" value="Genomic_DNA"/>
</dbReference>
<comment type="caution">
    <text evidence="4">The sequence shown here is derived from an EMBL/GenBank/DDBJ whole genome shotgun (WGS) entry which is preliminary data.</text>
</comment>
<dbReference type="PANTHER" id="PTHR11014:SF63">
    <property type="entry name" value="METALLOPEPTIDASE, PUTATIVE (AFU_ORTHOLOGUE AFUA_6G09600)-RELATED"/>
    <property type="match status" value="1"/>
</dbReference>
<evidence type="ECO:0000256" key="1">
    <source>
        <dbReference type="ARBA" id="ARBA00022801"/>
    </source>
</evidence>
<dbReference type="GO" id="GO:0046872">
    <property type="term" value="F:metal ion binding"/>
    <property type="evidence" value="ECO:0007669"/>
    <property type="project" value="UniProtKB-KW"/>
</dbReference>
<evidence type="ECO:0000259" key="3">
    <source>
        <dbReference type="Pfam" id="PF07687"/>
    </source>
</evidence>
<name>A0AAP4BVQ7_9CORY</name>
<feature type="binding site" evidence="2">
    <location>
        <position position="177"/>
    </location>
    <ligand>
        <name>Mn(2+)</name>
        <dbReference type="ChEBI" id="CHEBI:29035"/>
        <label>2</label>
    </ligand>
</feature>
<dbReference type="Gene3D" id="3.40.630.10">
    <property type="entry name" value="Zn peptidases"/>
    <property type="match status" value="1"/>
</dbReference>
<dbReference type="GO" id="GO:0050118">
    <property type="term" value="F:N-acetyldiaminopimelate deacetylase activity"/>
    <property type="evidence" value="ECO:0007669"/>
    <property type="project" value="UniProtKB-ARBA"/>
</dbReference>
<accession>A0AAP4BVQ7</accession>
<reference evidence="4" key="1">
    <citation type="submission" date="2023-05" db="EMBL/GenBank/DDBJ databases">
        <title>Metabolic capabilities are highly conserved among human nasal-associated Corynebacterium species in pangenomic analyses.</title>
        <authorList>
            <person name="Tran T.H."/>
            <person name="Roberts A.Q."/>
            <person name="Escapa I.F."/>
            <person name="Gao W."/>
            <person name="Conlan S."/>
            <person name="Kong H."/>
            <person name="Segre J.A."/>
            <person name="Kelly M.S."/>
            <person name="Lemon K.P."/>
        </authorList>
    </citation>
    <scope>NUCLEOTIDE SEQUENCE</scope>
    <source>
        <strain evidence="4">KPL2773</strain>
    </source>
</reference>
<keyword evidence="2" id="KW-0464">Manganese</keyword>
<feature type="domain" description="Peptidase M20 dimerisation" evidence="3">
    <location>
        <begin position="200"/>
        <end position="293"/>
    </location>
</feature>
<proteinExistence type="predicted"/>
<dbReference type="InterPro" id="IPR036264">
    <property type="entry name" value="Bact_exopeptidase_dim_dom"/>
</dbReference>
<evidence type="ECO:0000313" key="5">
    <source>
        <dbReference type="Proteomes" id="UP001224412"/>
    </source>
</evidence>
<feature type="binding site" evidence="2">
    <location>
        <position position="116"/>
    </location>
    <ligand>
        <name>Mn(2+)</name>
        <dbReference type="ChEBI" id="CHEBI:29035"/>
        <label>2</label>
    </ligand>
</feature>
<comment type="cofactor">
    <cofactor evidence="2">
        <name>Mn(2+)</name>
        <dbReference type="ChEBI" id="CHEBI:29035"/>
    </cofactor>
    <text evidence="2">The Mn(2+) ion enhances activity.</text>
</comment>
<dbReference type="InterPro" id="IPR017439">
    <property type="entry name" value="Amidohydrolase"/>
</dbReference>
<dbReference type="Pfam" id="PF01546">
    <property type="entry name" value="Peptidase_M20"/>
    <property type="match status" value="1"/>
</dbReference>
<evidence type="ECO:0000256" key="2">
    <source>
        <dbReference type="PIRSR" id="PIRSR005962-1"/>
    </source>
</evidence>
<dbReference type="AlphaFoldDB" id="A0AAP4BVQ7"/>
<organism evidence="4 5">
    <name type="scientific">Corynebacterium pseudodiphtheriticum</name>
    <dbReference type="NCBI Taxonomy" id="37637"/>
    <lineage>
        <taxon>Bacteria</taxon>
        <taxon>Bacillati</taxon>
        <taxon>Actinomycetota</taxon>
        <taxon>Actinomycetes</taxon>
        <taxon>Mycobacteriales</taxon>
        <taxon>Corynebacteriaceae</taxon>
        <taxon>Corynebacterium</taxon>
    </lineage>
</organism>
<dbReference type="Proteomes" id="UP001224412">
    <property type="component" value="Unassembled WGS sequence"/>
</dbReference>
<dbReference type="InterPro" id="IPR011650">
    <property type="entry name" value="Peptidase_M20_dimer"/>
</dbReference>
<feature type="binding site" evidence="2">
    <location>
        <position position="114"/>
    </location>
    <ligand>
        <name>Mn(2+)</name>
        <dbReference type="ChEBI" id="CHEBI:29035"/>
        <label>2</label>
    </ligand>
</feature>
<keyword evidence="2" id="KW-0479">Metal-binding</keyword>
<keyword evidence="1" id="KW-0378">Hydrolase</keyword>
<gene>
    <name evidence="4" type="ORF">QPX42_09220</name>
</gene>
<protein>
    <submittedName>
        <fullName evidence="4">Amidohydrolase</fullName>
    </submittedName>
</protein>
<dbReference type="PANTHER" id="PTHR11014">
    <property type="entry name" value="PEPTIDASE M20 FAMILY MEMBER"/>
    <property type="match status" value="1"/>
</dbReference>
<dbReference type="SUPFAM" id="SSF55031">
    <property type="entry name" value="Bacterial exopeptidase dimerisation domain"/>
    <property type="match status" value="1"/>
</dbReference>
<dbReference type="Gene3D" id="3.30.70.360">
    <property type="match status" value="1"/>
</dbReference>
<feature type="binding site" evidence="2">
    <location>
        <position position="379"/>
    </location>
    <ligand>
        <name>Mn(2+)</name>
        <dbReference type="ChEBI" id="CHEBI:29035"/>
        <label>2</label>
    </ligand>
</feature>
<evidence type="ECO:0000313" key="4">
    <source>
        <dbReference type="EMBL" id="MDK4307716.1"/>
    </source>
</evidence>
<dbReference type="PIRSF" id="PIRSF005962">
    <property type="entry name" value="Pept_M20D_amidohydro"/>
    <property type="match status" value="1"/>
</dbReference>
<dbReference type="GO" id="GO:0019877">
    <property type="term" value="P:diaminopimelate biosynthetic process"/>
    <property type="evidence" value="ECO:0007669"/>
    <property type="project" value="UniProtKB-ARBA"/>
</dbReference>
<dbReference type="Pfam" id="PF07687">
    <property type="entry name" value="M20_dimer"/>
    <property type="match status" value="1"/>
</dbReference>
<sequence length="407" mass="43753">MDAASAVTTIMGDYASVEQWQTEIYLDLHRNPELSMQEVRTRGVIARELEALGYRVDKIGGGLVGTLDNGPGATVMLRADFDALPVREETGLDYASTATAVNPEGKTVPVMHACGHDCHVASLLAMGALMMRHREQWSGRLQLLFQPGEETGEGSKAMVADGLVERVDKPDVVLGQHVFCGPVPAGHVGVVPGPFMSTAVNVDITLHGRGSHGSMPHLGVDPIVLAAHVVQRLQTIVARELSPHEFGVVTVGVVEAGTRPNVIPETARLKLNVRAYDEAVRARILAAIERITRGEANAAGAPREPEFRYYESFPVTDNDDVVASRLTASFGRDLGEKNVHRIEPLTASEDFSVLADAFGTPYCFWLLGGAPEGVSIPNHSPKFAPILQPTLETGTRALVSAACEYLR</sequence>
<dbReference type="InterPro" id="IPR002933">
    <property type="entry name" value="Peptidase_M20"/>
</dbReference>
<dbReference type="NCBIfam" id="TIGR01891">
    <property type="entry name" value="amidohydrolases"/>
    <property type="match status" value="1"/>
</dbReference>